<feature type="domain" description="FAS1" evidence="2">
    <location>
        <begin position="26"/>
        <end position="150"/>
    </location>
</feature>
<evidence type="ECO:0000313" key="3">
    <source>
        <dbReference type="EMBL" id="SMO68989.1"/>
    </source>
</evidence>
<dbReference type="InterPro" id="IPR000782">
    <property type="entry name" value="FAS1_domain"/>
</dbReference>
<reference evidence="3 4" key="1">
    <citation type="submission" date="2017-05" db="EMBL/GenBank/DDBJ databases">
        <authorList>
            <person name="Varghese N."/>
            <person name="Submissions S."/>
        </authorList>
    </citation>
    <scope>NUCLEOTIDE SEQUENCE [LARGE SCALE GENOMIC DNA]</scope>
    <source>
        <strain evidence="3 4">DSM 21194</strain>
    </source>
</reference>
<keyword evidence="4" id="KW-1185">Reference proteome</keyword>
<proteinExistence type="predicted"/>
<dbReference type="Pfam" id="PF02469">
    <property type="entry name" value="Fasciclin"/>
    <property type="match status" value="1"/>
</dbReference>
<dbReference type="InterPro" id="IPR036378">
    <property type="entry name" value="FAS1_dom_sf"/>
</dbReference>
<protein>
    <submittedName>
        <fullName evidence="3">Uncaracterized surface protein containing fasciclin (FAS1) repeats</fullName>
    </submittedName>
</protein>
<dbReference type="OrthoDB" id="9800666at2"/>
<dbReference type="PANTHER" id="PTHR10900:SF77">
    <property type="entry name" value="FI19380P1"/>
    <property type="match status" value="1"/>
</dbReference>
<organism evidence="3 4">
    <name type="scientific">Fodinibius sediminis</name>
    <dbReference type="NCBI Taxonomy" id="1214077"/>
    <lineage>
        <taxon>Bacteria</taxon>
        <taxon>Pseudomonadati</taxon>
        <taxon>Balneolota</taxon>
        <taxon>Balneolia</taxon>
        <taxon>Balneolales</taxon>
        <taxon>Balneolaceae</taxon>
        <taxon>Fodinibius</taxon>
    </lineage>
</organism>
<feature type="chain" id="PRO_5021927313" evidence="1">
    <location>
        <begin position="27"/>
        <end position="151"/>
    </location>
</feature>
<dbReference type="InterPro" id="IPR050904">
    <property type="entry name" value="Adhesion/Biosynth-related"/>
</dbReference>
<dbReference type="AlphaFoldDB" id="A0A521DB90"/>
<feature type="signal peptide" evidence="1">
    <location>
        <begin position="1"/>
        <end position="26"/>
    </location>
</feature>
<keyword evidence="1" id="KW-0732">Signal</keyword>
<sequence>MIKGYRKCVSALLLLLAMGFFSAAHGQSVLEVLKSNGQTSDFAAAIERAGLDDRLDRNKGSFTVFAPSNSAFNRISASEQNNSQLLLNHIITGKATKRSLQYMSKITCLSGLTVEVAQLNNSGLSIENYPLMESNIQADNGVIHVIDGVIQ</sequence>
<dbReference type="PANTHER" id="PTHR10900">
    <property type="entry name" value="PERIOSTIN-RELATED"/>
    <property type="match status" value="1"/>
</dbReference>
<dbReference type="PROSITE" id="PS50213">
    <property type="entry name" value="FAS1"/>
    <property type="match status" value="1"/>
</dbReference>
<evidence type="ECO:0000259" key="2">
    <source>
        <dbReference type="PROSITE" id="PS50213"/>
    </source>
</evidence>
<evidence type="ECO:0000256" key="1">
    <source>
        <dbReference type="SAM" id="SignalP"/>
    </source>
</evidence>
<name>A0A521DB90_9BACT</name>
<dbReference type="SUPFAM" id="SSF82153">
    <property type="entry name" value="FAS1 domain"/>
    <property type="match status" value="1"/>
</dbReference>
<dbReference type="SMART" id="SM00554">
    <property type="entry name" value="FAS1"/>
    <property type="match status" value="1"/>
</dbReference>
<dbReference type="RefSeq" id="WP_142714714.1">
    <property type="nucleotide sequence ID" value="NZ_FXTH01000009.1"/>
</dbReference>
<dbReference type="Proteomes" id="UP000317593">
    <property type="component" value="Unassembled WGS sequence"/>
</dbReference>
<accession>A0A521DB90</accession>
<dbReference type="EMBL" id="FXTH01000009">
    <property type="protein sequence ID" value="SMO68989.1"/>
    <property type="molecule type" value="Genomic_DNA"/>
</dbReference>
<dbReference type="GO" id="GO:0005615">
    <property type="term" value="C:extracellular space"/>
    <property type="evidence" value="ECO:0007669"/>
    <property type="project" value="TreeGrafter"/>
</dbReference>
<gene>
    <name evidence="3" type="ORF">SAMN06265218_109129</name>
</gene>
<dbReference type="Gene3D" id="2.30.180.10">
    <property type="entry name" value="FAS1 domain"/>
    <property type="match status" value="1"/>
</dbReference>
<evidence type="ECO:0000313" key="4">
    <source>
        <dbReference type="Proteomes" id="UP000317593"/>
    </source>
</evidence>